<feature type="compositionally biased region" description="Basic and acidic residues" evidence="1">
    <location>
        <begin position="299"/>
        <end position="314"/>
    </location>
</feature>
<gene>
    <name evidence="4" type="ORF">SYNPS1DRAFT_26621</name>
</gene>
<proteinExistence type="predicted"/>
<dbReference type="InterPro" id="IPR042201">
    <property type="entry name" value="FH2_Formin_sf"/>
</dbReference>
<dbReference type="InterPro" id="IPR014767">
    <property type="entry name" value="DAD_dom"/>
</dbReference>
<evidence type="ECO:0000259" key="2">
    <source>
        <dbReference type="PROSITE" id="PS51231"/>
    </source>
</evidence>
<evidence type="ECO:0000259" key="3">
    <source>
        <dbReference type="PROSITE" id="PS51444"/>
    </source>
</evidence>
<protein>
    <recommendedName>
        <fullName evidence="6">FH2 domain-containing protein</fullName>
    </recommendedName>
</protein>
<dbReference type="SUPFAM" id="SSF101447">
    <property type="entry name" value="Formin homology 2 domain (FH2 domain)"/>
    <property type="match status" value="1"/>
</dbReference>
<feature type="compositionally biased region" description="Basic and acidic residues" evidence="1">
    <location>
        <begin position="321"/>
        <end position="331"/>
    </location>
</feature>
<evidence type="ECO:0000256" key="1">
    <source>
        <dbReference type="SAM" id="MobiDB-lite"/>
    </source>
</evidence>
<dbReference type="EMBL" id="KZ989159">
    <property type="protein sequence ID" value="RKP27735.1"/>
    <property type="molecule type" value="Genomic_DNA"/>
</dbReference>
<dbReference type="Pfam" id="PF02181">
    <property type="entry name" value="FH2"/>
    <property type="match status" value="1"/>
</dbReference>
<dbReference type="InterPro" id="IPR015425">
    <property type="entry name" value="FH2_Formin"/>
</dbReference>
<feature type="region of interest" description="Disordered" evidence="1">
    <location>
        <begin position="388"/>
        <end position="420"/>
    </location>
</feature>
<dbReference type="PANTHER" id="PTHR45725:SF1">
    <property type="entry name" value="DISHEVELLED ASSOCIATED ACTIVATOR OF MORPHOGENESIS, ISOFORM D"/>
    <property type="match status" value="1"/>
</dbReference>
<dbReference type="PANTHER" id="PTHR45725">
    <property type="entry name" value="FORMIN HOMOLOGY 2 FAMILY MEMBER"/>
    <property type="match status" value="1"/>
</dbReference>
<dbReference type="OrthoDB" id="1104827at2759"/>
<reference evidence="5" key="1">
    <citation type="journal article" date="2018" name="Nat. Microbiol.">
        <title>Leveraging single-cell genomics to expand the fungal tree of life.</title>
        <authorList>
            <person name="Ahrendt S.R."/>
            <person name="Quandt C.A."/>
            <person name="Ciobanu D."/>
            <person name="Clum A."/>
            <person name="Salamov A."/>
            <person name="Andreopoulos B."/>
            <person name="Cheng J.F."/>
            <person name="Woyke T."/>
            <person name="Pelin A."/>
            <person name="Henrissat B."/>
            <person name="Reynolds N.K."/>
            <person name="Benny G.L."/>
            <person name="Smith M.E."/>
            <person name="James T.Y."/>
            <person name="Grigoriev I.V."/>
        </authorList>
    </citation>
    <scope>NUCLEOTIDE SEQUENCE [LARGE SCALE GENOMIC DNA]</scope>
    <source>
        <strain evidence="5">Benny S71-1</strain>
    </source>
</reference>
<dbReference type="PROSITE" id="PS51231">
    <property type="entry name" value="DAD"/>
    <property type="match status" value="1"/>
</dbReference>
<dbReference type="Proteomes" id="UP000278143">
    <property type="component" value="Unassembled WGS sequence"/>
</dbReference>
<dbReference type="InterPro" id="IPR051425">
    <property type="entry name" value="Formin_Homology"/>
</dbReference>
<feature type="compositionally biased region" description="Basic and acidic residues" evidence="1">
    <location>
        <begin position="273"/>
        <end position="290"/>
    </location>
</feature>
<dbReference type="AlphaFoldDB" id="A0A4P9Z5E6"/>
<accession>A0A4P9Z5E6</accession>
<feature type="domain" description="DAD" evidence="2">
    <location>
        <begin position="310"/>
        <end position="335"/>
    </location>
</feature>
<sequence length="420" mass="47628">MLTEPLLRQLATFTPTAEERVALAKYTDDPSELARADAFMIEAMAVQIMKIDRYEQRLQAMNFRKTFEERFADIDNAVEAVHRASTDLQKSRTFPKILEVILMMGNYMNGQGFRGNAQAIKIHSINRLIDTKAEDGKTTLLHFLATVLENKFPDLLTFMDELVSLGDARQVAFTELNLEYNEMSMRITEIVTELQQHYDKKKSTSPDDAFGTTAKARFEVLGQRYEEMKEIYERVVALYGEDAKAMSPHEFFNIFHTFILSFKRVQRENQEKLEREERMERRKKAEEERAQQLAQQRAQQEKDAKDDMGDDKGVMDSLLESLRKGTDSEASKRKRAARTTAATNPDANSAGSASGKGKAMLSVGGNNDASRRISVSIRTRELLKEVSTAGFDDIDTAASGSLRGSARRRMERRKASDGQS</sequence>
<dbReference type="PROSITE" id="PS51444">
    <property type="entry name" value="FH2"/>
    <property type="match status" value="1"/>
</dbReference>
<dbReference type="Gene3D" id="1.20.58.630">
    <property type="match status" value="1"/>
</dbReference>
<feature type="region of interest" description="Disordered" evidence="1">
    <location>
        <begin position="273"/>
        <end position="373"/>
    </location>
</feature>
<keyword evidence="5" id="KW-1185">Reference proteome</keyword>
<evidence type="ECO:0008006" key="6">
    <source>
        <dbReference type="Google" id="ProtNLM"/>
    </source>
</evidence>
<organism evidence="4 5">
    <name type="scientific">Syncephalis pseudoplumigaleata</name>
    <dbReference type="NCBI Taxonomy" id="1712513"/>
    <lineage>
        <taxon>Eukaryota</taxon>
        <taxon>Fungi</taxon>
        <taxon>Fungi incertae sedis</taxon>
        <taxon>Zoopagomycota</taxon>
        <taxon>Zoopagomycotina</taxon>
        <taxon>Zoopagomycetes</taxon>
        <taxon>Zoopagales</taxon>
        <taxon>Piptocephalidaceae</taxon>
        <taxon>Syncephalis</taxon>
    </lineage>
</organism>
<name>A0A4P9Z5E6_9FUNG</name>
<evidence type="ECO:0000313" key="5">
    <source>
        <dbReference type="Proteomes" id="UP000278143"/>
    </source>
</evidence>
<feature type="domain" description="FH2" evidence="3">
    <location>
        <begin position="1"/>
        <end position="288"/>
    </location>
</feature>
<dbReference type="SMART" id="SM00498">
    <property type="entry name" value="FH2"/>
    <property type="match status" value="1"/>
</dbReference>
<evidence type="ECO:0000313" key="4">
    <source>
        <dbReference type="EMBL" id="RKP27735.1"/>
    </source>
</evidence>
<dbReference type="Gene3D" id="1.20.58.2220">
    <property type="entry name" value="Formin, FH2 domain"/>
    <property type="match status" value="1"/>
</dbReference>